<name>A0A418Q9T1_9CORY</name>
<dbReference type="Pfam" id="PF06722">
    <property type="entry name" value="EryCIII-like_C"/>
    <property type="match status" value="1"/>
</dbReference>
<dbReference type="GO" id="GO:0008194">
    <property type="term" value="F:UDP-glycosyltransferase activity"/>
    <property type="evidence" value="ECO:0007669"/>
    <property type="project" value="InterPro"/>
</dbReference>
<reference evidence="2 3" key="1">
    <citation type="submission" date="2018-09" db="EMBL/GenBank/DDBJ databases">
        <title>Optimization and identification of Corynebacterium falsenii FN1-14 from fish paste.</title>
        <authorList>
            <person name="Daroonpunt R."/>
            <person name="Tanasupawat S."/>
        </authorList>
    </citation>
    <scope>NUCLEOTIDE SEQUENCE [LARGE SCALE GENOMIC DNA]</scope>
    <source>
        <strain evidence="2 3">FN1-14</strain>
    </source>
</reference>
<protein>
    <submittedName>
        <fullName evidence="2">Glycosyltransferase</fullName>
    </submittedName>
</protein>
<gene>
    <name evidence="2" type="ORF">D3M95_03410</name>
</gene>
<evidence type="ECO:0000259" key="1">
    <source>
        <dbReference type="Pfam" id="PF06722"/>
    </source>
</evidence>
<dbReference type="InterPro" id="IPR050426">
    <property type="entry name" value="Glycosyltransferase_28"/>
</dbReference>
<dbReference type="EMBL" id="QXJK01000002">
    <property type="protein sequence ID" value="RIX36313.1"/>
    <property type="molecule type" value="Genomic_DNA"/>
</dbReference>
<proteinExistence type="predicted"/>
<dbReference type="STRING" id="1451189.CFAL_10945"/>
<feature type="domain" description="Erythromycin biosynthesis protein CIII-like C-terminal" evidence="1">
    <location>
        <begin position="297"/>
        <end position="388"/>
    </location>
</feature>
<dbReference type="InterPro" id="IPR002213">
    <property type="entry name" value="UDP_glucos_trans"/>
</dbReference>
<comment type="caution">
    <text evidence="2">The sequence shown here is derived from an EMBL/GenBank/DDBJ whole genome shotgun (WGS) entry which is preliminary data.</text>
</comment>
<dbReference type="InterPro" id="IPR010610">
    <property type="entry name" value="EryCIII-like_C"/>
</dbReference>
<dbReference type="GO" id="GO:0016758">
    <property type="term" value="F:hexosyltransferase activity"/>
    <property type="evidence" value="ECO:0007669"/>
    <property type="project" value="UniProtKB-ARBA"/>
</dbReference>
<dbReference type="Gene3D" id="3.40.50.2000">
    <property type="entry name" value="Glycogen Phosphorylase B"/>
    <property type="match status" value="2"/>
</dbReference>
<evidence type="ECO:0000313" key="3">
    <source>
        <dbReference type="Proteomes" id="UP000285278"/>
    </source>
</evidence>
<dbReference type="RefSeq" id="WP_081737371.1">
    <property type="nucleotide sequence ID" value="NZ_CBCRUA010000002.1"/>
</dbReference>
<dbReference type="GO" id="GO:0017000">
    <property type="term" value="P:antibiotic biosynthetic process"/>
    <property type="evidence" value="ECO:0007669"/>
    <property type="project" value="UniProtKB-ARBA"/>
</dbReference>
<dbReference type="CDD" id="cd03784">
    <property type="entry name" value="GT1_Gtf-like"/>
    <property type="match status" value="1"/>
</dbReference>
<dbReference type="SUPFAM" id="SSF53756">
    <property type="entry name" value="UDP-Glycosyltransferase/glycogen phosphorylase"/>
    <property type="match status" value="1"/>
</dbReference>
<organism evidence="2 3">
    <name type="scientific">Corynebacterium falsenii</name>
    <dbReference type="NCBI Taxonomy" id="108486"/>
    <lineage>
        <taxon>Bacteria</taxon>
        <taxon>Bacillati</taxon>
        <taxon>Actinomycetota</taxon>
        <taxon>Actinomycetes</taxon>
        <taxon>Mycobacteriales</taxon>
        <taxon>Corynebacteriaceae</taxon>
        <taxon>Corynebacterium</taxon>
    </lineage>
</organism>
<evidence type="ECO:0000313" key="2">
    <source>
        <dbReference type="EMBL" id="RIX36313.1"/>
    </source>
</evidence>
<keyword evidence="2" id="KW-0808">Transferase</keyword>
<dbReference type="PANTHER" id="PTHR48050">
    <property type="entry name" value="STEROL 3-BETA-GLUCOSYLTRANSFERASE"/>
    <property type="match status" value="1"/>
</dbReference>
<sequence>MSTIAVMTSPAKGHLYPLVDTLIKLRSRGHSIVVKTLSSETQTLEDLGFTAIPLSDTLNDAQLDDWQATNSIGALNAVLRQLVSRMPHDFRELTSLIAETQPDMVMVDFTTFGGQIAAEASGLPWALWSPTFLPLNLPDDPPFGMGLKRSTGTTGALRDKALRRVLTHLWDRFSIRDVNALRTTHGLEPLRHTTDLLQRPPAIINFTAEPLEYSRKQWPDNVHLVGPGTWSPPVSDSDVLRDVTDPIALVTCSTEFQDDAELGQVAIDALEGTGLHTVVTTGALDPLTFRPKSQATVVDFLSHDAILDRCAVVICHGGMGITQKALVKGIPIVVVPFGRDQREVAERVRHCRAGEVLSPTKLTASALHSKVTAAMALKSRTAAVARQLARAGGAERAADIIESQLAHRTTSRATSQRASKTTAVQAVIS</sequence>
<dbReference type="AlphaFoldDB" id="A0A418Q9T1"/>
<dbReference type="PANTHER" id="PTHR48050:SF13">
    <property type="entry name" value="STEROL 3-BETA-GLUCOSYLTRANSFERASE UGT80A2"/>
    <property type="match status" value="1"/>
</dbReference>
<keyword evidence="3" id="KW-1185">Reference proteome</keyword>
<dbReference type="OrthoDB" id="6620093at2"/>
<dbReference type="Proteomes" id="UP000285278">
    <property type="component" value="Unassembled WGS sequence"/>
</dbReference>
<accession>A0A418Q9T1</accession>